<protein>
    <submittedName>
        <fullName evidence="1">Uncharacterized protein</fullName>
    </submittedName>
</protein>
<sequence>MNNQKKIEYNKVFGTYYSELSELIKNQKKSLTVEEFYIKVV</sequence>
<name>A0A7X0DQ06_9SPIR</name>
<dbReference type="AlphaFoldDB" id="A0A7X0DQ06"/>
<accession>A0A7X0DQ06</accession>
<dbReference type="EMBL" id="JACHFB010000009">
    <property type="protein sequence ID" value="MBB6213768.1"/>
    <property type="molecule type" value="Genomic_DNA"/>
</dbReference>
<reference evidence="1 2" key="1">
    <citation type="submission" date="2020-08" db="EMBL/GenBank/DDBJ databases">
        <title>Genomic Encyclopedia of Type Strains, Phase IV (KMG-IV): sequencing the most valuable type-strain genomes for metagenomic binning, comparative biology and taxonomic classification.</title>
        <authorList>
            <person name="Goeker M."/>
        </authorList>
    </citation>
    <scope>NUCLEOTIDE SEQUENCE [LARGE SCALE GENOMIC DNA]</scope>
    <source>
        <strain evidence="1 2">DSM 17989</strain>
    </source>
</reference>
<evidence type="ECO:0000313" key="2">
    <source>
        <dbReference type="Proteomes" id="UP000536100"/>
    </source>
</evidence>
<evidence type="ECO:0000313" key="1">
    <source>
        <dbReference type="EMBL" id="MBB6213768.1"/>
    </source>
</evidence>
<dbReference type="Proteomes" id="UP000536100">
    <property type="component" value="Unassembled WGS sequence"/>
</dbReference>
<proteinExistence type="predicted"/>
<comment type="caution">
    <text evidence="1">The sequence shown here is derived from an EMBL/GenBank/DDBJ whole genome shotgun (WGS) entry which is preliminary data.</text>
</comment>
<organism evidence="1 2">
    <name type="scientific">Borreliella californiensis</name>
    <dbReference type="NCBI Taxonomy" id="373543"/>
    <lineage>
        <taxon>Bacteria</taxon>
        <taxon>Pseudomonadati</taxon>
        <taxon>Spirochaetota</taxon>
        <taxon>Spirochaetia</taxon>
        <taxon>Spirochaetales</taxon>
        <taxon>Borreliaceae</taxon>
        <taxon>Borreliella</taxon>
    </lineage>
</organism>
<gene>
    <name evidence="1" type="ORF">HNP67_001263</name>
</gene>